<reference evidence="2" key="1">
    <citation type="journal article" date="2014" name="Science">
        <title>Ancient hybridizations among the ancestral genomes of bread wheat.</title>
        <authorList>
            <consortium name="International Wheat Genome Sequencing Consortium,"/>
            <person name="Marcussen T."/>
            <person name="Sandve S.R."/>
            <person name="Heier L."/>
            <person name="Spannagl M."/>
            <person name="Pfeifer M."/>
            <person name="Jakobsen K.S."/>
            <person name="Wulff B.B."/>
            <person name="Steuernagel B."/>
            <person name="Mayer K.F."/>
            <person name="Olsen O.A."/>
        </authorList>
    </citation>
    <scope>NUCLEOTIDE SEQUENCE [LARGE SCALE GENOMIC DNA]</scope>
    <source>
        <strain evidence="2">cv. AL8/78</strain>
    </source>
</reference>
<keyword evidence="2" id="KW-1185">Reference proteome</keyword>
<reference evidence="1" key="4">
    <citation type="submission" date="2019-03" db="UniProtKB">
        <authorList>
            <consortium name="EnsemblPlants"/>
        </authorList>
    </citation>
    <scope>IDENTIFICATION</scope>
</reference>
<reference evidence="1" key="5">
    <citation type="journal article" date="2021" name="G3 (Bethesda)">
        <title>Aegilops tauschii genome assembly Aet v5.0 features greater sequence contiguity and improved annotation.</title>
        <authorList>
            <person name="Wang L."/>
            <person name="Zhu T."/>
            <person name="Rodriguez J.C."/>
            <person name="Deal K.R."/>
            <person name="Dubcovsky J."/>
            <person name="McGuire P.E."/>
            <person name="Lux T."/>
            <person name="Spannagl M."/>
            <person name="Mayer K.F.X."/>
            <person name="Baldrich P."/>
            <person name="Meyers B.C."/>
            <person name="Huo N."/>
            <person name="Gu Y.Q."/>
            <person name="Zhou H."/>
            <person name="Devos K.M."/>
            <person name="Bennetzen J.L."/>
            <person name="Unver T."/>
            <person name="Budak H."/>
            <person name="Gulick P.J."/>
            <person name="Galiba G."/>
            <person name="Kalapos B."/>
            <person name="Nelson D.R."/>
            <person name="Li P."/>
            <person name="You F.M."/>
            <person name="Luo M.C."/>
            <person name="Dvorak J."/>
        </authorList>
    </citation>
    <scope>NUCLEOTIDE SEQUENCE [LARGE SCALE GENOMIC DNA]</scope>
    <source>
        <strain evidence="1">cv. AL8/78</strain>
    </source>
</reference>
<reference evidence="2" key="2">
    <citation type="journal article" date="2017" name="Nat. Plants">
        <title>The Aegilops tauschii genome reveals multiple impacts of transposons.</title>
        <authorList>
            <person name="Zhao G."/>
            <person name="Zou C."/>
            <person name="Li K."/>
            <person name="Wang K."/>
            <person name="Li T."/>
            <person name="Gao L."/>
            <person name="Zhang X."/>
            <person name="Wang H."/>
            <person name="Yang Z."/>
            <person name="Liu X."/>
            <person name="Jiang W."/>
            <person name="Mao L."/>
            <person name="Kong X."/>
            <person name="Jiao Y."/>
            <person name="Jia J."/>
        </authorList>
    </citation>
    <scope>NUCLEOTIDE SEQUENCE [LARGE SCALE GENOMIC DNA]</scope>
    <source>
        <strain evidence="2">cv. AL8/78</strain>
    </source>
</reference>
<organism evidence="1 2">
    <name type="scientific">Aegilops tauschii subsp. strangulata</name>
    <name type="common">Goatgrass</name>
    <dbReference type="NCBI Taxonomy" id="200361"/>
    <lineage>
        <taxon>Eukaryota</taxon>
        <taxon>Viridiplantae</taxon>
        <taxon>Streptophyta</taxon>
        <taxon>Embryophyta</taxon>
        <taxon>Tracheophyta</taxon>
        <taxon>Spermatophyta</taxon>
        <taxon>Magnoliopsida</taxon>
        <taxon>Liliopsida</taxon>
        <taxon>Poales</taxon>
        <taxon>Poaceae</taxon>
        <taxon>BOP clade</taxon>
        <taxon>Pooideae</taxon>
        <taxon>Triticodae</taxon>
        <taxon>Triticeae</taxon>
        <taxon>Triticinae</taxon>
        <taxon>Aegilops</taxon>
    </lineage>
</organism>
<name>A0A453EFH4_AEGTS</name>
<dbReference type="Proteomes" id="UP000015105">
    <property type="component" value="Chromosome 3D"/>
</dbReference>
<dbReference type="AlphaFoldDB" id="A0A453EFH4"/>
<evidence type="ECO:0000313" key="1">
    <source>
        <dbReference type="EnsemblPlants" id="AET3Gv20323700.9"/>
    </source>
</evidence>
<dbReference type="Gramene" id="AET3Gv20323700.9">
    <property type="protein sequence ID" value="AET3Gv20323700.9"/>
    <property type="gene ID" value="AET3Gv20323700"/>
</dbReference>
<proteinExistence type="predicted"/>
<accession>A0A453EFH4</accession>
<sequence length="75" mass="7861">MSPSSLVVLGSLLVAGREMKTVGGRQAAGLAIWGRMETCEVFAMACSALSSFDIRKPSSLAGMAAHPLLHCSHRC</sequence>
<evidence type="ECO:0000313" key="2">
    <source>
        <dbReference type="Proteomes" id="UP000015105"/>
    </source>
</evidence>
<dbReference type="EnsemblPlants" id="AET3Gv20323700.9">
    <property type="protein sequence ID" value="AET3Gv20323700.9"/>
    <property type="gene ID" value="AET3Gv20323700"/>
</dbReference>
<protein>
    <submittedName>
        <fullName evidence="1">Uncharacterized protein</fullName>
    </submittedName>
</protein>
<reference evidence="1" key="3">
    <citation type="journal article" date="2017" name="Nature">
        <title>Genome sequence of the progenitor of the wheat D genome Aegilops tauschii.</title>
        <authorList>
            <person name="Luo M.C."/>
            <person name="Gu Y.Q."/>
            <person name="Puiu D."/>
            <person name="Wang H."/>
            <person name="Twardziok S.O."/>
            <person name="Deal K.R."/>
            <person name="Huo N."/>
            <person name="Zhu T."/>
            <person name="Wang L."/>
            <person name="Wang Y."/>
            <person name="McGuire P.E."/>
            <person name="Liu S."/>
            <person name="Long H."/>
            <person name="Ramasamy R.K."/>
            <person name="Rodriguez J.C."/>
            <person name="Van S.L."/>
            <person name="Yuan L."/>
            <person name="Wang Z."/>
            <person name="Xia Z."/>
            <person name="Xiao L."/>
            <person name="Anderson O.D."/>
            <person name="Ouyang S."/>
            <person name="Liang Y."/>
            <person name="Zimin A.V."/>
            <person name="Pertea G."/>
            <person name="Qi P."/>
            <person name="Bennetzen J.L."/>
            <person name="Dai X."/>
            <person name="Dawson M.W."/>
            <person name="Muller H.G."/>
            <person name="Kugler K."/>
            <person name="Rivarola-Duarte L."/>
            <person name="Spannagl M."/>
            <person name="Mayer K.F.X."/>
            <person name="Lu F.H."/>
            <person name="Bevan M.W."/>
            <person name="Leroy P."/>
            <person name="Li P."/>
            <person name="You F.M."/>
            <person name="Sun Q."/>
            <person name="Liu Z."/>
            <person name="Lyons E."/>
            <person name="Wicker T."/>
            <person name="Salzberg S.L."/>
            <person name="Devos K.M."/>
            <person name="Dvorak J."/>
        </authorList>
    </citation>
    <scope>NUCLEOTIDE SEQUENCE [LARGE SCALE GENOMIC DNA]</scope>
    <source>
        <strain evidence="1">cv. AL8/78</strain>
    </source>
</reference>